<feature type="region of interest" description="Disordered" evidence="8">
    <location>
        <begin position="1"/>
        <end position="34"/>
    </location>
</feature>
<dbReference type="OrthoDB" id="9779595at2"/>
<dbReference type="GO" id="GO:0008233">
    <property type="term" value="F:peptidase activity"/>
    <property type="evidence" value="ECO:0007669"/>
    <property type="project" value="UniProtKB-KW"/>
</dbReference>
<dbReference type="InterPro" id="IPR020980">
    <property type="entry name" value="Membrane_HflK_N"/>
</dbReference>
<feature type="compositionally biased region" description="Low complexity" evidence="8">
    <location>
        <begin position="18"/>
        <end position="32"/>
    </location>
</feature>
<evidence type="ECO:0000256" key="1">
    <source>
        <dbReference type="ARBA" id="ARBA00004167"/>
    </source>
</evidence>
<sequence length="397" mass="43271">MPWNSQGGGGWQGGQGPWGNRPNGNNEGGQPPDLEELLRRSRDKMRQFLPGGSGSGGGLKSKRGLLLVGGVLVIVYLLSGVYRVEPEEQGIVLRFGKENRIATPGLNYHWPAPFESVETPQVTRVNRVEIGFRQGMQPVAGRSSSQDLSDEALMLTGDENIIDINFVVLWRISDAAHYLFNIRDPASTVKAAAESVMREIIGQTPIVQATTEGRRAIEQRAREQLQSLMNDYGAGIAVDEVQLLKADPPQEVIDAFRDVQRAQADRERAQNEAEAYANDVIPRARGDAERVLQESQAYRQEAVARATGEAQRFESVLAEYSKAPAITAQRIYLETMEDVLSHANKTILDDKQIAKGVVPYLPLPGLDQRGQPRVPAPSSDSNGAATLDDPGAAGDTP</sequence>
<comment type="function">
    <text evidence="6">HflC and HflK could encode or regulate a protease.</text>
</comment>
<dbReference type="Pfam" id="PF01145">
    <property type="entry name" value="Band_7"/>
    <property type="match status" value="1"/>
</dbReference>
<dbReference type="InterPro" id="IPR036013">
    <property type="entry name" value="Band_7/SPFH_dom_sf"/>
</dbReference>
<dbReference type="EMBL" id="FYEH01000004">
    <property type="protein sequence ID" value="SNB64900.1"/>
    <property type="molecule type" value="Genomic_DNA"/>
</dbReference>
<evidence type="ECO:0000259" key="9">
    <source>
        <dbReference type="SMART" id="SM00244"/>
    </source>
</evidence>
<keyword evidence="4" id="KW-1133">Transmembrane helix</keyword>
<gene>
    <name evidence="10" type="ORF">SAMN07250955_104159</name>
</gene>
<organism evidence="10 11">
    <name type="scientific">Arboricoccus pini</name>
    <dbReference type="NCBI Taxonomy" id="1963835"/>
    <lineage>
        <taxon>Bacteria</taxon>
        <taxon>Pseudomonadati</taxon>
        <taxon>Pseudomonadota</taxon>
        <taxon>Alphaproteobacteria</taxon>
        <taxon>Geminicoccales</taxon>
        <taxon>Geminicoccaceae</taxon>
        <taxon>Arboricoccus</taxon>
    </lineage>
</organism>
<dbReference type="RefSeq" id="WP_088560741.1">
    <property type="nucleotide sequence ID" value="NZ_FYEH01000004.1"/>
</dbReference>
<keyword evidence="11" id="KW-1185">Reference proteome</keyword>
<dbReference type="InterPro" id="IPR001107">
    <property type="entry name" value="Band_7"/>
</dbReference>
<dbReference type="InterPro" id="IPR050710">
    <property type="entry name" value="Band7/mec-2_domain"/>
</dbReference>
<dbReference type="GO" id="GO:0016020">
    <property type="term" value="C:membrane"/>
    <property type="evidence" value="ECO:0007669"/>
    <property type="project" value="UniProtKB-SubCell"/>
</dbReference>
<dbReference type="NCBIfam" id="TIGR01933">
    <property type="entry name" value="hflK"/>
    <property type="match status" value="1"/>
</dbReference>
<keyword evidence="10" id="KW-0645">Protease</keyword>
<evidence type="ECO:0000256" key="6">
    <source>
        <dbReference type="RuleBase" id="RU364113"/>
    </source>
</evidence>
<dbReference type="Pfam" id="PF12221">
    <property type="entry name" value="HflK_N"/>
    <property type="match status" value="1"/>
</dbReference>
<evidence type="ECO:0000256" key="8">
    <source>
        <dbReference type="SAM" id="MobiDB-lite"/>
    </source>
</evidence>
<protein>
    <recommendedName>
        <fullName evidence="6">Protein HflK</fullName>
    </recommendedName>
</protein>
<keyword evidence="3" id="KW-0812">Transmembrane</keyword>
<evidence type="ECO:0000256" key="3">
    <source>
        <dbReference type="ARBA" id="ARBA00022692"/>
    </source>
</evidence>
<dbReference type="AlphaFoldDB" id="A0A212QYV8"/>
<accession>A0A212QYV8</accession>
<comment type="similarity">
    <text evidence="2 6">Belongs to the band 7/mec-2 family. HflK subfamily.</text>
</comment>
<dbReference type="Gene3D" id="3.30.479.30">
    <property type="entry name" value="Band 7 domain"/>
    <property type="match status" value="1"/>
</dbReference>
<dbReference type="InterPro" id="IPR010201">
    <property type="entry name" value="HflK"/>
</dbReference>
<dbReference type="PANTHER" id="PTHR43327:SF2">
    <property type="entry name" value="MODULATOR OF FTSH PROTEASE HFLK"/>
    <property type="match status" value="1"/>
</dbReference>
<comment type="subunit">
    <text evidence="6">HflC and HflK may interact to form a multimeric complex.</text>
</comment>
<feature type="coiled-coil region" evidence="7">
    <location>
        <begin position="252"/>
        <end position="279"/>
    </location>
</feature>
<proteinExistence type="inferred from homology"/>
<keyword evidence="7" id="KW-0175">Coiled coil</keyword>
<comment type="subcellular location">
    <subcellularLocation>
        <location evidence="1">Membrane</location>
        <topology evidence="1">Single-pass membrane protein</topology>
    </subcellularLocation>
</comment>
<dbReference type="Proteomes" id="UP000197065">
    <property type="component" value="Unassembled WGS sequence"/>
</dbReference>
<feature type="domain" description="Band 7" evidence="9">
    <location>
        <begin position="79"/>
        <end position="260"/>
    </location>
</feature>
<dbReference type="GO" id="GO:0006508">
    <property type="term" value="P:proteolysis"/>
    <property type="evidence" value="ECO:0007669"/>
    <property type="project" value="UniProtKB-KW"/>
</dbReference>
<dbReference type="PANTHER" id="PTHR43327">
    <property type="entry name" value="STOMATIN-LIKE PROTEIN 2, MITOCHONDRIAL"/>
    <property type="match status" value="1"/>
</dbReference>
<dbReference type="SMART" id="SM00244">
    <property type="entry name" value="PHB"/>
    <property type="match status" value="1"/>
</dbReference>
<feature type="region of interest" description="Disordered" evidence="8">
    <location>
        <begin position="364"/>
        <end position="397"/>
    </location>
</feature>
<evidence type="ECO:0000256" key="4">
    <source>
        <dbReference type="ARBA" id="ARBA00022989"/>
    </source>
</evidence>
<dbReference type="SUPFAM" id="SSF117892">
    <property type="entry name" value="Band 7/SPFH domain"/>
    <property type="match status" value="1"/>
</dbReference>
<evidence type="ECO:0000313" key="10">
    <source>
        <dbReference type="EMBL" id="SNB64900.1"/>
    </source>
</evidence>
<keyword evidence="10" id="KW-0378">Hydrolase</keyword>
<name>A0A212QYV8_9PROT</name>
<feature type="compositionally biased region" description="Gly residues" evidence="8">
    <location>
        <begin position="1"/>
        <end position="17"/>
    </location>
</feature>
<evidence type="ECO:0000256" key="5">
    <source>
        <dbReference type="ARBA" id="ARBA00023136"/>
    </source>
</evidence>
<evidence type="ECO:0000256" key="2">
    <source>
        <dbReference type="ARBA" id="ARBA00006971"/>
    </source>
</evidence>
<reference evidence="10 11" key="1">
    <citation type="submission" date="2017-06" db="EMBL/GenBank/DDBJ databases">
        <authorList>
            <person name="Kim H.J."/>
            <person name="Triplett B.A."/>
        </authorList>
    </citation>
    <scope>NUCLEOTIDE SEQUENCE [LARGE SCALE GENOMIC DNA]</scope>
    <source>
        <strain evidence="10 11">B29T1</strain>
    </source>
</reference>
<dbReference type="CDD" id="cd03404">
    <property type="entry name" value="SPFH_HflK"/>
    <property type="match status" value="1"/>
</dbReference>
<keyword evidence="5" id="KW-0472">Membrane</keyword>
<evidence type="ECO:0000256" key="7">
    <source>
        <dbReference type="SAM" id="Coils"/>
    </source>
</evidence>
<evidence type="ECO:0000313" key="11">
    <source>
        <dbReference type="Proteomes" id="UP000197065"/>
    </source>
</evidence>